<dbReference type="SUPFAM" id="SSF90123">
    <property type="entry name" value="ABC transporter transmembrane region"/>
    <property type="match status" value="1"/>
</dbReference>
<dbReference type="InterPro" id="IPR003439">
    <property type="entry name" value="ABC_transporter-like_ATP-bd"/>
</dbReference>
<keyword evidence="4 10" id="KW-0067">ATP-binding</keyword>
<keyword evidence="11" id="KW-1185">Reference proteome</keyword>
<dbReference type="GO" id="GO:0005524">
    <property type="term" value="F:ATP binding"/>
    <property type="evidence" value="ECO:0007669"/>
    <property type="project" value="UniProtKB-KW"/>
</dbReference>
<dbReference type="InterPro" id="IPR003593">
    <property type="entry name" value="AAA+_ATPase"/>
</dbReference>
<organism evidence="10 11">
    <name type="scientific">Neptunomonas antarctica</name>
    <dbReference type="NCBI Taxonomy" id="619304"/>
    <lineage>
        <taxon>Bacteria</taxon>
        <taxon>Pseudomonadati</taxon>
        <taxon>Pseudomonadota</taxon>
        <taxon>Gammaproteobacteria</taxon>
        <taxon>Oceanospirillales</taxon>
        <taxon>Oceanospirillaceae</taxon>
        <taxon>Neptunomonas</taxon>
    </lineage>
</organism>
<dbReference type="InterPro" id="IPR011527">
    <property type="entry name" value="ABC1_TM_dom"/>
</dbReference>
<dbReference type="Pfam" id="PF00005">
    <property type="entry name" value="ABC_tran"/>
    <property type="match status" value="1"/>
</dbReference>
<feature type="transmembrane region" description="Helical" evidence="7">
    <location>
        <begin position="255"/>
        <end position="283"/>
    </location>
</feature>
<proteinExistence type="predicted"/>
<dbReference type="Proteomes" id="UP000185999">
    <property type="component" value="Unassembled WGS sequence"/>
</dbReference>
<dbReference type="CDD" id="cd18584">
    <property type="entry name" value="ABC_6TM_AarD_CydD"/>
    <property type="match status" value="1"/>
</dbReference>
<dbReference type="GO" id="GO:0034040">
    <property type="term" value="F:ATPase-coupled lipid transmembrane transporter activity"/>
    <property type="evidence" value="ECO:0007669"/>
    <property type="project" value="TreeGrafter"/>
</dbReference>
<keyword evidence="3" id="KW-0547">Nucleotide-binding</keyword>
<feature type="transmembrane region" description="Helical" evidence="7">
    <location>
        <begin position="295"/>
        <end position="314"/>
    </location>
</feature>
<feature type="domain" description="ABC transmembrane type-1" evidence="9">
    <location>
        <begin position="36"/>
        <end position="326"/>
    </location>
</feature>
<evidence type="ECO:0000313" key="10">
    <source>
        <dbReference type="EMBL" id="SIS41588.1"/>
    </source>
</evidence>
<dbReference type="AlphaFoldDB" id="A0A1N7IWV8"/>
<dbReference type="PROSITE" id="PS50893">
    <property type="entry name" value="ABC_TRANSPORTER_2"/>
    <property type="match status" value="1"/>
</dbReference>
<evidence type="ECO:0000256" key="1">
    <source>
        <dbReference type="ARBA" id="ARBA00004651"/>
    </source>
</evidence>
<feature type="domain" description="ABC transporter" evidence="8">
    <location>
        <begin position="372"/>
        <end position="588"/>
    </location>
</feature>
<dbReference type="Pfam" id="PF00664">
    <property type="entry name" value="ABC_membrane"/>
    <property type="match status" value="1"/>
</dbReference>
<feature type="transmembrane region" description="Helical" evidence="7">
    <location>
        <begin position="156"/>
        <end position="175"/>
    </location>
</feature>
<dbReference type="SUPFAM" id="SSF52540">
    <property type="entry name" value="P-loop containing nucleoside triphosphate hydrolases"/>
    <property type="match status" value="1"/>
</dbReference>
<dbReference type="PROSITE" id="PS00211">
    <property type="entry name" value="ABC_TRANSPORTER_1"/>
    <property type="match status" value="1"/>
</dbReference>
<comment type="subcellular location">
    <subcellularLocation>
        <location evidence="1">Cell membrane</location>
        <topology evidence="1">Multi-pass membrane protein</topology>
    </subcellularLocation>
</comment>
<evidence type="ECO:0000256" key="7">
    <source>
        <dbReference type="SAM" id="Phobius"/>
    </source>
</evidence>
<accession>A0A1N7IWV8</accession>
<dbReference type="InterPro" id="IPR017871">
    <property type="entry name" value="ABC_transporter-like_CS"/>
</dbReference>
<dbReference type="STRING" id="619304.SAMN05421760_101251"/>
<dbReference type="EMBL" id="FTOE01000001">
    <property type="protein sequence ID" value="SIS41588.1"/>
    <property type="molecule type" value="Genomic_DNA"/>
</dbReference>
<evidence type="ECO:0000256" key="6">
    <source>
        <dbReference type="ARBA" id="ARBA00023136"/>
    </source>
</evidence>
<dbReference type="RefSeq" id="WP_054342472.1">
    <property type="nucleotide sequence ID" value="NZ_FTOE01000001.1"/>
</dbReference>
<dbReference type="PANTHER" id="PTHR24221:SF261">
    <property type="entry name" value="GLUTATHIONE_L-CYSTEINE TRANSPORT SYSTEM ATP-BINDING_PERMEASE PROTEIN CYDD"/>
    <property type="match status" value="1"/>
</dbReference>
<dbReference type="GO" id="GO:0005886">
    <property type="term" value="C:plasma membrane"/>
    <property type="evidence" value="ECO:0007669"/>
    <property type="project" value="UniProtKB-SubCell"/>
</dbReference>
<dbReference type="Gene3D" id="1.20.1560.10">
    <property type="entry name" value="ABC transporter type 1, transmembrane domain"/>
    <property type="match status" value="1"/>
</dbReference>
<dbReference type="PANTHER" id="PTHR24221">
    <property type="entry name" value="ATP-BINDING CASSETTE SUB-FAMILY B"/>
    <property type="match status" value="1"/>
</dbReference>
<dbReference type="GO" id="GO:0016887">
    <property type="term" value="F:ATP hydrolysis activity"/>
    <property type="evidence" value="ECO:0007669"/>
    <property type="project" value="InterPro"/>
</dbReference>
<evidence type="ECO:0000256" key="2">
    <source>
        <dbReference type="ARBA" id="ARBA00022692"/>
    </source>
</evidence>
<dbReference type="OrthoDB" id="9806127at2"/>
<dbReference type="InterPro" id="IPR039421">
    <property type="entry name" value="Type_1_exporter"/>
</dbReference>
<sequence>MKQTVNPPLNPSLNNSPDAKTLLRAASNSARRENNGLTLIGIIQTLCTIIFAAVIALLINDAVYLQQDAWRQLHWWGLLAAVLCIKALLPLVQAQLADSASIKARNALRSAAMEHCQQHHIKLFPDFTAAELSSLISTEIDSTRDYFAEFMPQQRLAMLAPVLILLACCSISWLVPLILALTAPMVPLFMMIVGHKAADASQRNLIQLNRLGNLLADRIKGLNALQLARTTDQEQQKLYEQSEAYRHSTMQVLRLAFLSGTLLEFFSAISVALVAVYLGLLFLGKYHIGSWSGEVTLGDGIFLLMLAPEFYLPLRRLGPLYHARADAMSVAEHLLRLFSKKDSQSQRTPQLQPHLQTRSDAHAVLPKQIDSITLQNLQTGRNAVNIGQPLNLTLRTGQSLLLKGPSGAGKSTLLDTLAGFIPATAGETLINGQPTTLLNNAQWQGRIGYMAQQPELLFDSIRNNLCLGRDFSDAQLLAALTRVQADILVRALPGQLDYQISDSGGYLSGGQAQRIALARVFLHQPDLLLLDEPTANLDDETADLFLTSLRQFTQLGGIVIMASHRTRDQTLFQQTITLHSSEGALYEK</sequence>
<evidence type="ECO:0000256" key="5">
    <source>
        <dbReference type="ARBA" id="ARBA00022989"/>
    </source>
</evidence>
<feature type="transmembrane region" description="Helical" evidence="7">
    <location>
        <begin position="37"/>
        <end position="59"/>
    </location>
</feature>
<reference evidence="11" key="1">
    <citation type="submission" date="2017-01" db="EMBL/GenBank/DDBJ databases">
        <authorList>
            <person name="Varghese N."/>
            <person name="Submissions S."/>
        </authorList>
    </citation>
    <scope>NUCLEOTIDE SEQUENCE [LARGE SCALE GENOMIC DNA]</scope>
    <source>
        <strain evidence="11">DSM 22306</strain>
    </source>
</reference>
<name>A0A1N7IWV8_9GAMM</name>
<keyword evidence="2 7" id="KW-0812">Transmembrane</keyword>
<dbReference type="Gene3D" id="3.40.50.300">
    <property type="entry name" value="P-loop containing nucleotide triphosphate hydrolases"/>
    <property type="match status" value="1"/>
</dbReference>
<dbReference type="GO" id="GO:0042883">
    <property type="term" value="P:cysteine transport"/>
    <property type="evidence" value="ECO:0007669"/>
    <property type="project" value="InterPro"/>
</dbReference>
<protein>
    <submittedName>
        <fullName evidence="10">ATP-binding cassette, subfamily C, CydD</fullName>
    </submittedName>
</protein>
<evidence type="ECO:0000256" key="3">
    <source>
        <dbReference type="ARBA" id="ARBA00022741"/>
    </source>
</evidence>
<keyword evidence="6 7" id="KW-0472">Membrane</keyword>
<dbReference type="InterPro" id="IPR027417">
    <property type="entry name" value="P-loop_NTPase"/>
</dbReference>
<evidence type="ECO:0000256" key="4">
    <source>
        <dbReference type="ARBA" id="ARBA00022840"/>
    </source>
</evidence>
<dbReference type="NCBIfam" id="TIGR02857">
    <property type="entry name" value="CydD"/>
    <property type="match status" value="1"/>
</dbReference>
<feature type="transmembrane region" description="Helical" evidence="7">
    <location>
        <begin position="74"/>
        <end position="92"/>
    </location>
</feature>
<gene>
    <name evidence="10" type="ORF">SAMN05421760_101251</name>
</gene>
<evidence type="ECO:0000259" key="8">
    <source>
        <dbReference type="PROSITE" id="PS50893"/>
    </source>
</evidence>
<dbReference type="GO" id="GO:0140359">
    <property type="term" value="F:ABC-type transporter activity"/>
    <property type="evidence" value="ECO:0007669"/>
    <property type="project" value="InterPro"/>
</dbReference>
<dbReference type="PROSITE" id="PS50929">
    <property type="entry name" value="ABC_TM1F"/>
    <property type="match status" value="1"/>
</dbReference>
<dbReference type="InterPro" id="IPR036640">
    <property type="entry name" value="ABC1_TM_sf"/>
</dbReference>
<dbReference type="InterPro" id="IPR014216">
    <property type="entry name" value="ABC_transptr_CydD"/>
</dbReference>
<evidence type="ECO:0000259" key="9">
    <source>
        <dbReference type="PROSITE" id="PS50929"/>
    </source>
</evidence>
<dbReference type="SMART" id="SM00382">
    <property type="entry name" value="AAA"/>
    <property type="match status" value="1"/>
</dbReference>
<evidence type="ECO:0000313" key="11">
    <source>
        <dbReference type="Proteomes" id="UP000185999"/>
    </source>
</evidence>
<keyword evidence="5 7" id="KW-1133">Transmembrane helix</keyword>